<evidence type="ECO:0000313" key="1">
    <source>
        <dbReference type="EMBL" id="VFV43631.1"/>
    </source>
</evidence>
<organism evidence="1 2">
    <name type="scientific">Lynx pardinus</name>
    <name type="common">Iberian lynx</name>
    <name type="synonym">Felis pardina</name>
    <dbReference type="NCBI Taxonomy" id="191816"/>
    <lineage>
        <taxon>Eukaryota</taxon>
        <taxon>Metazoa</taxon>
        <taxon>Chordata</taxon>
        <taxon>Craniata</taxon>
        <taxon>Vertebrata</taxon>
        <taxon>Euteleostomi</taxon>
        <taxon>Mammalia</taxon>
        <taxon>Eutheria</taxon>
        <taxon>Laurasiatheria</taxon>
        <taxon>Carnivora</taxon>
        <taxon>Feliformia</taxon>
        <taxon>Felidae</taxon>
        <taxon>Felinae</taxon>
        <taxon>Lynx</taxon>
    </lineage>
</organism>
<reference evidence="1 2" key="1">
    <citation type="submission" date="2019-01" db="EMBL/GenBank/DDBJ databases">
        <authorList>
            <person name="Alioto T."/>
            <person name="Alioto T."/>
        </authorList>
    </citation>
    <scope>NUCLEOTIDE SEQUENCE [LARGE SCALE GENOMIC DNA]</scope>
</reference>
<dbReference type="PANTHER" id="PTHR41403:SF4">
    <property type="entry name" value="SIMILAR TO RIKEN CDNA 1700022C21"/>
    <property type="match status" value="1"/>
</dbReference>
<dbReference type="InterPro" id="IPR040005">
    <property type="entry name" value="Polr1has"/>
</dbReference>
<name>A0A485PAK6_LYNPA</name>
<proteinExistence type="predicted"/>
<protein>
    <submittedName>
        <fullName evidence="1">Uncharacterized protein</fullName>
    </submittedName>
</protein>
<keyword evidence="2" id="KW-1185">Reference proteome</keyword>
<evidence type="ECO:0000313" key="2">
    <source>
        <dbReference type="Proteomes" id="UP000386466"/>
    </source>
</evidence>
<dbReference type="PANTHER" id="PTHR41403">
    <property type="entry name" value="RCG43477-RELATED"/>
    <property type="match status" value="1"/>
</dbReference>
<dbReference type="AlphaFoldDB" id="A0A485PAK6"/>
<gene>
    <name evidence="1" type="ORF">LYPA_23C004607</name>
</gene>
<dbReference type="Proteomes" id="UP000386466">
    <property type="component" value="Unassembled WGS sequence"/>
</dbReference>
<sequence length="154" mass="18069">MLATCEPVTKGIRLKKLLMLPSDESLGGVHSSQVRKLLLQKLRQENETLRQPRAVSFDFRFAETEAYYYRRHQETVLGEAWKYKMVPGPPVHREEVKEFERVTAYPIAHPYQETLLEVTILTEKAKKEEEVKKPLCRELLSMPFLRSQLEKIKV</sequence>
<dbReference type="EMBL" id="CAAGRJ010034233">
    <property type="protein sequence ID" value="VFV43631.1"/>
    <property type="molecule type" value="Genomic_DNA"/>
</dbReference>
<accession>A0A485PAK6</accession>